<feature type="coiled-coil region" evidence="1">
    <location>
        <begin position="727"/>
        <end position="784"/>
    </location>
</feature>
<feature type="signal peptide" evidence="3">
    <location>
        <begin position="1"/>
        <end position="18"/>
    </location>
</feature>
<dbReference type="EMBL" id="MPUH01000307">
    <property type="protein sequence ID" value="OMJ83350.1"/>
    <property type="molecule type" value="Genomic_DNA"/>
</dbReference>
<evidence type="ECO:0000256" key="3">
    <source>
        <dbReference type="SAM" id="SignalP"/>
    </source>
</evidence>
<reference evidence="4 5" key="1">
    <citation type="submission" date="2016-11" db="EMBL/GenBank/DDBJ databases">
        <title>The macronuclear genome of Stentor coeruleus: a giant cell with tiny introns.</title>
        <authorList>
            <person name="Slabodnick M."/>
            <person name="Ruby J.G."/>
            <person name="Reiff S.B."/>
            <person name="Swart E.C."/>
            <person name="Gosai S."/>
            <person name="Prabakaran S."/>
            <person name="Witkowska E."/>
            <person name="Larue G.E."/>
            <person name="Fisher S."/>
            <person name="Freeman R.M."/>
            <person name="Gunawardena J."/>
            <person name="Chu W."/>
            <person name="Stover N.A."/>
            <person name="Gregory B.D."/>
            <person name="Nowacki M."/>
            <person name="Derisi J."/>
            <person name="Roy S.W."/>
            <person name="Marshall W.F."/>
            <person name="Sood P."/>
        </authorList>
    </citation>
    <scope>NUCLEOTIDE SEQUENCE [LARGE SCALE GENOMIC DNA]</scope>
    <source>
        <strain evidence="4">WM001</strain>
    </source>
</reference>
<evidence type="ECO:0000256" key="2">
    <source>
        <dbReference type="SAM" id="MobiDB-lite"/>
    </source>
</evidence>
<keyword evidence="1" id="KW-0175">Coiled coil</keyword>
<comment type="caution">
    <text evidence="4">The sequence shown here is derived from an EMBL/GenBank/DDBJ whole genome shotgun (WGS) entry which is preliminary data.</text>
</comment>
<keyword evidence="5" id="KW-1185">Reference proteome</keyword>
<sequence>MVSKHLFVMLLLLGSIYSQDTVDEITETEDTSDEETESVDSTSDLDVAIEDAETELTDTALITSEDLYENAQALQSVLELMESTGTTTVTILGIDYDTESLSGYIESIELEAAEQEAIEEAVDIAENILDDGNMDDSTSEQLNDYAEALEDVLALMETDDVAVIFDIQYNYEEVEGLIEEAYEDSIDAEEQEALAQAELENAEEDLELEVLDGLEALENDELTEEETVELTDDIEELLLVLETEETIGEDEDELTTDDLASIEDDLEEQLNIDEEEAALVAEDEINEDGTTSEDLEEDLEAVEELIETLDDGSVVVINDEDYDESELEELAESIDEDIDDQESIEEAVEEAEAIVDGYVVLTSDQLYDYAEALEEVYALMDDDDYAVIFDVVYTKEEVDELIDQTLVEAEAAVELEALIAETEEVLEEELVEEINEALEDDNLTVEEEAELAENLEVLAEEIEPEDEVEIGGEELNADDLLAEAEAVEESAEENLEIEEAENVLSDDEDPTSEDLEDLIDELDDITVTETIEIDDEVIEDQDDLEEYIEELEILEEELEDQEILDEEIAEAEDVLNEGEVPTSADLFDLAEELEDVLEIMPDDYIVEVDGVEYDYESLEAYIDSLYTDAEILAEEEELEQAAEEAEEALGDASTSDQLLAYIQALEDLLEIMDEDDVVVIFDEEYTEADIDEEISETTISAEAMIIQEELDNAITEVELAVEDLTTSDEVEVLISEYEDLVEEMEDSDESTVVVSDDEVTVDDIDTVIEDLQDLADELASQEELNAIALEIEEYVDQYVADDGTVYITAEQLEGELELWVELEEALDEGETVIVDGWEYNDDSADDFIVAIEETLDYLQDEDVVQVVVDGEVSYMSETEYENLIEVEKVVTEIEAIMTLGDFTSNDLYALSDAVEALIELIEEEDVVVILGEEYTYDELVTLSEESENEAVILAYQESLDALADVVTYLIQSNNEYSTEEELEELLEAWEDLYEAMGDSDTVVVDYKEYTKTDVEGEIEAIEENLSELDDGEILFTDPETGATESQSAEVTESASLSSDAYIDLITSSTSFKEETPVVSTAEPFDFIASATGEPLIFVVVEPPVNTLTFLQTSDADAELQRDEDEEPTDDSEDIAGTEYSVGEVNFILVTTYIQDEDGTGKVYVLSEEDDSYTTLLIGLQEPTGLCFDVNHNFLYVADQGGLDDGKVYQYQINWDDDDTFELENTVVVEIYTGTPSDCKVDAYGNLYITDAETNSIHKFYYSDLYYGYSNVYTILYTADTNTDEIDIPLGIELLESDEIYFVNNGDGLVAGTLNRAECEIESTNEEEIQILVSGSNPAWGLALADRWVYYSLDTGDISAYHLDEKVTENFSTGFFIAPRGLCYGNEHVYVTDNGIGALYKMKEGEYDEPVLMFYVQAISSCFAVNLGDTDASMMIGVVMSIMWLLN</sequence>
<feature type="coiled-coil region" evidence="1">
    <location>
        <begin position="628"/>
        <end position="655"/>
    </location>
</feature>
<proteinExistence type="predicted"/>
<evidence type="ECO:0000313" key="5">
    <source>
        <dbReference type="Proteomes" id="UP000187209"/>
    </source>
</evidence>
<keyword evidence="3" id="KW-0732">Signal</keyword>
<dbReference type="SUPFAM" id="SSF63825">
    <property type="entry name" value="YWTD domain"/>
    <property type="match status" value="1"/>
</dbReference>
<feature type="region of interest" description="Disordered" evidence="2">
    <location>
        <begin position="1115"/>
        <end position="1136"/>
    </location>
</feature>
<protein>
    <recommendedName>
        <fullName evidence="6">VWFA domain-containing protein</fullName>
    </recommendedName>
</protein>
<accession>A0A1R2C311</accession>
<name>A0A1R2C311_9CILI</name>
<feature type="coiled-coil region" evidence="1">
    <location>
        <begin position="537"/>
        <end position="574"/>
    </location>
</feature>
<evidence type="ECO:0008006" key="6">
    <source>
        <dbReference type="Google" id="ProtNLM"/>
    </source>
</evidence>
<feature type="compositionally biased region" description="Acidic residues" evidence="2">
    <location>
        <begin position="1115"/>
        <end position="1135"/>
    </location>
</feature>
<gene>
    <name evidence="4" type="ORF">SteCoe_15752</name>
</gene>
<dbReference type="Gene3D" id="2.120.10.30">
    <property type="entry name" value="TolB, C-terminal domain"/>
    <property type="match status" value="1"/>
</dbReference>
<dbReference type="Proteomes" id="UP000187209">
    <property type="component" value="Unassembled WGS sequence"/>
</dbReference>
<dbReference type="InterPro" id="IPR011042">
    <property type="entry name" value="6-blade_b-propeller_TolB-like"/>
</dbReference>
<evidence type="ECO:0000256" key="1">
    <source>
        <dbReference type="SAM" id="Coils"/>
    </source>
</evidence>
<feature type="coiled-coil region" evidence="1">
    <location>
        <begin position="171"/>
        <end position="205"/>
    </location>
</feature>
<evidence type="ECO:0000313" key="4">
    <source>
        <dbReference type="EMBL" id="OMJ83350.1"/>
    </source>
</evidence>
<feature type="coiled-coil region" evidence="1">
    <location>
        <begin position="412"/>
        <end position="455"/>
    </location>
</feature>
<organism evidence="4 5">
    <name type="scientific">Stentor coeruleus</name>
    <dbReference type="NCBI Taxonomy" id="5963"/>
    <lineage>
        <taxon>Eukaryota</taxon>
        <taxon>Sar</taxon>
        <taxon>Alveolata</taxon>
        <taxon>Ciliophora</taxon>
        <taxon>Postciliodesmatophora</taxon>
        <taxon>Heterotrichea</taxon>
        <taxon>Heterotrichida</taxon>
        <taxon>Stentoridae</taxon>
        <taxon>Stentor</taxon>
    </lineage>
</organism>
<feature type="chain" id="PRO_5012435724" description="VWFA domain-containing protein" evidence="3">
    <location>
        <begin position="19"/>
        <end position="1446"/>
    </location>
</feature>